<keyword evidence="1" id="KW-0808">Transferase</keyword>
<dbReference type="PANTHER" id="PTHR10908:SF0">
    <property type="entry name" value="SEROTONIN N-ACETYLTRANSFERASE"/>
    <property type="match status" value="1"/>
</dbReference>
<name>A0AAV0TV97_HYABA</name>
<protein>
    <recommendedName>
        <fullName evidence="3">N-acetyltransferase domain-containing protein</fullName>
    </recommendedName>
</protein>
<dbReference type="Proteomes" id="UP001162031">
    <property type="component" value="Unassembled WGS sequence"/>
</dbReference>
<dbReference type="PANTHER" id="PTHR10908">
    <property type="entry name" value="SEROTONIN N-ACETYLTRANSFERASE"/>
    <property type="match status" value="1"/>
</dbReference>
<reference evidence="4" key="1">
    <citation type="submission" date="2022-12" db="EMBL/GenBank/DDBJ databases">
        <authorList>
            <person name="Webb A."/>
        </authorList>
    </citation>
    <scope>NUCLEOTIDE SEQUENCE</scope>
    <source>
        <strain evidence="4">Hp1</strain>
    </source>
</reference>
<dbReference type="Pfam" id="PF02567">
    <property type="entry name" value="PhzC-PhzF"/>
    <property type="match status" value="1"/>
</dbReference>
<dbReference type="InterPro" id="IPR051635">
    <property type="entry name" value="SNAT-like"/>
</dbReference>
<evidence type="ECO:0000313" key="5">
    <source>
        <dbReference type="Proteomes" id="UP001162031"/>
    </source>
</evidence>
<dbReference type="InterPro" id="IPR000182">
    <property type="entry name" value="GNAT_dom"/>
</dbReference>
<evidence type="ECO:0000313" key="4">
    <source>
        <dbReference type="EMBL" id="CAI5726273.1"/>
    </source>
</evidence>
<sequence length="498" mass="54319">MTTSPKYLRLAELADDKEGAIRRAISLEAASYPIDEAATEFTVRFRLKHAPAFFMAAYLSDNPSEDAAVLVGFINGTLSPSGQLDEDAMSRHDPSGSVLCIHSVVIDPAFRRVGYGAQMLKEYTATICASHTHVKRILLIAKAHLVKFYVDCGYVVTRQSPVVHGTDPWFELELDCEAARRPVIVQVDAFTEEAFQGVPVAVVLLSSANIYHKDSALDWMQRVAVETNLCETTFVAPRRGLFKTNSALVEYDLRSFTPGTQVEPSVYAVLSAALALLDSTRVTTSQSLRFHTTSRRAVHCHFNVQCNIDNVLLVLDVDSELDVDCTDANVAAQRAVASALRVSPHAIVDVQHVATDLLVRVTPAAFVTLAPDVKQLVHLNVRDVVVTAAAPRDNRSASTVATVIHCHCIAPRDKSSSSSSTTTSIPTASAYHALSLYWTRVLHQPRVKVQQQEQPRVPSRRSIRSVTADVALLEHSAGSRLSAHGVVVRRGTLASLIP</sequence>
<dbReference type="GO" id="GO:0008080">
    <property type="term" value="F:N-acetyltransferase activity"/>
    <property type="evidence" value="ECO:0007669"/>
    <property type="project" value="UniProtKB-ARBA"/>
</dbReference>
<feature type="domain" description="N-acetyltransferase" evidence="3">
    <location>
        <begin position="29"/>
        <end position="177"/>
    </location>
</feature>
<dbReference type="SUPFAM" id="SSF54506">
    <property type="entry name" value="Diaminopimelate epimerase-like"/>
    <property type="match status" value="1"/>
</dbReference>
<evidence type="ECO:0000256" key="2">
    <source>
        <dbReference type="ARBA" id="ARBA00023315"/>
    </source>
</evidence>
<dbReference type="InterPro" id="IPR016181">
    <property type="entry name" value="Acyl_CoA_acyltransferase"/>
</dbReference>
<dbReference type="Gene3D" id="3.40.630.30">
    <property type="match status" value="1"/>
</dbReference>
<comment type="caution">
    <text evidence="4">The sequence shown here is derived from an EMBL/GenBank/DDBJ whole genome shotgun (WGS) entry which is preliminary data.</text>
</comment>
<dbReference type="SUPFAM" id="SSF55729">
    <property type="entry name" value="Acyl-CoA N-acyltransferases (Nat)"/>
    <property type="match status" value="1"/>
</dbReference>
<evidence type="ECO:0000256" key="1">
    <source>
        <dbReference type="ARBA" id="ARBA00022679"/>
    </source>
</evidence>
<dbReference type="PROSITE" id="PS51186">
    <property type="entry name" value="GNAT"/>
    <property type="match status" value="1"/>
</dbReference>
<dbReference type="EMBL" id="CANTFL010000641">
    <property type="protein sequence ID" value="CAI5726273.1"/>
    <property type="molecule type" value="Genomic_DNA"/>
</dbReference>
<evidence type="ECO:0000259" key="3">
    <source>
        <dbReference type="PROSITE" id="PS51186"/>
    </source>
</evidence>
<dbReference type="Gene3D" id="3.10.310.10">
    <property type="entry name" value="Diaminopimelate Epimerase, Chain A, domain 1"/>
    <property type="match status" value="2"/>
</dbReference>
<dbReference type="Pfam" id="PF13673">
    <property type="entry name" value="Acetyltransf_10"/>
    <property type="match status" value="1"/>
</dbReference>
<dbReference type="CDD" id="cd04301">
    <property type="entry name" value="NAT_SF"/>
    <property type="match status" value="1"/>
</dbReference>
<proteinExistence type="predicted"/>
<keyword evidence="2" id="KW-0012">Acyltransferase</keyword>
<dbReference type="AlphaFoldDB" id="A0AAV0TV97"/>
<organism evidence="4 5">
    <name type="scientific">Hyaloperonospora brassicae</name>
    <name type="common">Brassica downy mildew</name>
    <name type="synonym">Peronospora brassicae</name>
    <dbReference type="NCBI Taxonomy" id="162125"/>
    <lineage>
        <taxon>Eukaryota</taxon>
        <taxon>Sar</taxon>
        <taxon>Stramenopiles</taxon>
        <taxon>Oomycota</taxon>
        <taxon>Peronosporomycetes</taxon>
        <taxon>Peronosporales</taxon>
        <taxon>Peronosporaceae</taxon>
        <taxon>Hyaloperonospora</taxon>
    </lineage>
</organism>
<dbReference type="InterPro" id="IPR003719">
    <property type="entry name" value="Phenazine_PhzF-like"/>
</dbReference>
<keyword evidence="5" id="KW-1185">Reference proteome</keyword>
<gene>
    <name evidence="4" type="ORF">HBR001_LOCUS3802</name>
</gene>
<accession>A0AAV0TV97</accession>